<keyword evidence="2" id="KW-0472">Membrane</keyword>
<reference evidence="3 4" key="2">
    <citation type="submission" date="2017-10" db="EMBL/GenBank/DDBJ databases">
        <authorList>
            <person name="Banno H."/>
            <person name="Chua N.-H."/>
        </authorList>
    </citation>
    <scope>NUCLEOTIDE SEQUENCE [LARGE SCALE GENOMIC DNA]</scope>
    <source>
        <strain evidence="3 4">JK623</strain>
    </source>
</reference>
<name>A0A2G3E2X9_9FIRM</name>
<dbReference type="AlphaFoldDB" id="A0A2G3E2X9"/>
<feature type="coiled-coil region" evidence="1">
    <location>
        <begin position="155"/>
        <end position="182"/>
    </location>
</feature>
<proteinExistence type="predicted"/>
<dbReference type="RefSeq" id="WP_099386121.1">
    <property type="nucleotide sequence ID" value="NZ_JANSWH010000014.1"/>
</dbReference>
<keyword evidence="1" id="KW-0175">Coiled coil</keyword>
<evidence type="ECO:0000256" key="1">
    <source>
        <dbReference type="SAM" id="Coils"/>
    </source>
</evidence>
<dbReference type="EMBL" id="PDYG01000037">
    <property type="protein sequence ID" value="PHU37628.1"/>
    <property type="molecule type" value="Genomic_DNA"/>
</dbReference>
<comment type="caution">
    <text evidence="3">The sequence shown here is derived from an EMBL/GenBank/DDBJ whole genome shotgun (WGS) entry which is preliminary data.</text>
</comment>
<organism evidence="3 4">
    <name type="scientific">Agathobacter ruminis</name>
    <dbReference type="NCBI Taxonomy" id="1712665"/>
    <lineage>
        <taxon>Bacteria</taxon>
        <taxon>Bacillati</taxon>
        <taxon>Bacillota</taxon>
        <taxon>Clostridia</taxon>
        <taxon>Lachnospirales</taxon>
        <taxon>Lachnospiraceae</taxon>
        <taxon>Agathobacter</taxon>
    </lineage>
</organism>
<evidence type="ECO:0000256" key="2">
    <source>
        <dbReference type="SAM" id="Phobius"/>
    </source>
</evidence>
<evidence type="ECO:0000313" key="4">
    <source>
        <dbReference type="Proteomes" id="UP000224563"/>
    </source>
</evidence>
<keyword evidence="2" id="KW-0812">Transmembrane</keyword>
<gene>
    <name evidence="3" type="ORF">CSX02_06850</name>
</gene>
<protein>
    <submittedName>
        <fullName evidence="3">Uncharacterized protein</fullName>
    </submittedName>
</protein>
<keyword evidence="2" id="KW-1133">Transmembrane helix</keyword>
<keyword evidence="4" id="KW-1185">Reference proteome</keyword>
<dbReference type="Proteomes" id="UP000224563">
    <property type="component" value="Unassembled WGS sequence"/>
</dbReference>
<accession>A0A2G3E2X9</accession>
<evidence type="ECO:0000313" key="3">
    <source>
        <dbReference type="EMBL" id="PHU37628.1"/>
    </source>
</evidence>
<sequence length="347" mass="39228">MADEKELMKKDLLLIIQIDNKLQYHDIASVQKIYNATIQKSIFKTNLGKRYINKLEQIINGTDAGKCFFCGKDLQDSGKTVICIDCASKYIKKPNTISEKQVTNKSVVTENKNIKASENSTNKINDFVENVKVKGKAIDKETRALQKNIAENENVKNIISQAEKLTNDVKETARNNKFLNSKMNKIKEFWHSRTKKQKYVIAGIVAVLFLGVIGTNIVLTNSSEHSGSAVTSVNSEKEALKYVQAEYPEKEGWTIRDGETIKVFNCWMMTPIGKNVKYTENQISNSNDSQLIQDGFAVTVECWCYSVYRRGKNLVEQGQILVSPDGKMFCMGAFDGVPLQDVFFRIK</sequence>
<reference evidence="3 4" key="1">
    <citation type="submission" date="2017-10" db="EMBL/GenBank/DDBJ databases">
        <title>Resolving the taxonomy of Roseburia spp., Eubacterium rectale and Agathobacter spp. through phylogenomic analysis.</title>
        <authorList>
            <person name="Sheridan P.O."/>
            <person name="Walker A.W."/>
            <person name="Duncan S.H."/>
            <person name="Scott K.P."/>
            <person name="Toole P.W.O."/>
            <person name="Luis P."/>
            <person name="Flint H.J."/>
        </authorList>
    </citation>
    <scope>NUCLEOTIDE SEQUENCE [LARGE SCALE GENOMIC DNA]</scope>
    <source>
        <strain evidence="3 4">JK623</strain>
    </source>
</reference>
<feature type="transmembrane region" description="Helical" evidence="2">
    <location>
        <begin position="199"/>
        <end position="219"/>
    </location>
</feature>